<feature type="compositionally biased region" description="Low complexity" evidence="1">
    <location>
        <begin position="586"/>
        <end position="596"/>
    </location>
</feature>
<keyword evidence="4" id="KW-1185">Reference proteome</keyword>
<dbReference type="AlphaFoldDB" id="A0A232LYH3"/>
<dbReference type="Proteomes" id="UP000243515">
    <property type="component" value="Unassembled WGS sequence"/>
</dbReference>
<dbReference type="PANTHER" id="PTHR43991:SF9">
    <property type="entry name" value="DUF2415 DOMAIN-CONTAINING PROTEIN"/>
    <property type="match status" value="1"/>
</dbReference>
<dbReference type="PANTHER" id="PTHR43991">
    <property type="entry name" value="WD REPEAT PROTEIN (AFU_ORTHOLOGUE AFUA_8G05640)-RELATED"/>
    <property type="match status" value="1"/>
</dbReference>
<name>A0A232LYH3_9EURO</name>
<feature type="compositionally biased region" description="Basic and acidic residues" evidence="1">
    <location>
        <begin position="652"/>
        <end position="674"/>
    </location>
</feature>
<feature type="compositionally biased region" description="Gly residues" evidence="1">
    <location>
        <begin position="736"/>
        <end position="749"/>
    </location>
</feature>
<accession>A0A232LYH3</accession>
<feature type="compositionally biased region" description="Polar residues" evidence="1">
    <location>
        <begin position="600"/>
        <end position="631"/>
    </location>
</feature>
<feature type="region of interest" description="Disordered" evidence="1">
    <location>
        <begin position="538"/>
        <end position="574"/>
    </location>
</feature>
<evidence type="ECO:0000259" key="2">
    <source>
        <dbReference type="Pfam" id="PF10313"/>
    </source>
</evidence>
<reference evidence="3 4" key="1">
    <citation type="journal article" date="2015" name="Environ. Microbiol.">
        <title>Metagenome sequence of Elaphomyces granulatus from sporocarp tissue reveals Ascomycota ectomycorrhizal fingerprints of genome expansion and a Proteobacteria-rich microbiome.</title>
        <authorList>
            <person name="Quandt C.A."/>
            <person name="Kohler A."/>
            <person name="Hesse C.N."/>
            <person name="Sharpton T.J."/>
            <person name="Martin F."/>
            <person name="Spatafora J.W."/>
        </authorList>
    </citation>
    <scope>NUCLEOTIDE SEQUENCE [LARGE SCALE GENOMIC DNA]</scope>
    <source>
        <strain evidence="3 4">OSC145934</strain>
    </source>
</reference>
<evidence type="ECO:0000313" key="3">
    <source>
        <dbReference type="EMBL" id="OXV09221.1"/>
    </source>
</evidence>
<dbReference type="Pfam" id="PF10313">
    <property type="entry name" value="DUF2415"/>
    <property type="match status" value="1"/>
</dbReference>
<proteinExistence type="predicted"/>
<feature type="compositionally biased region" description="Polar residues" evidence="1">
    <location>
        <begin position="563"/>
        <end position="574"/>
    </location>
</feature>
<organism evidence="3 4">
    <name type="scientific">Elaphomyces granulatus</name>
    <dbReference type="NCBI Taxonomy" id="519963"/>
    <lineage>
        <taxon>Eukaryota</taxon>
        <taxon>Fungi</taxon>
        <taxon>Dikarya</taxon>
        <taxon>Ascomycota</taxon>
        <taxon>Pezizomycotina</taxon>
        <taxon>Eurotiomycetes</taxon>
        <taxon>Eurotiomycetidae</taxon>
        <taxon>Eurotiales</taxon>
        <taxon>Elaphomycetaceae</taxon>
        <taxon>Elaphomyces</taxon>
    </lineage>
</organism>
<feature type="region of interest" description="Disordered" evidence="1">
    <location>
        <begin position="429"/>
        <end position="466"/>
    </location>
</feature>
<gene>
    <name evidence="3" type="ORF">Egran_03015</name>
</gene>
<evidence type="ECO:0000313" key="4">
    <source>
        <dbReference type="Proteomes" id="UP000243515"/>
    </source>
</evidence>
<feature type="region of interest" description="Disordered" evidence="1">
    <location>
        <begin position="498"/>
        <end position="519"/>
    </location>
</feature>
<dbReference type="InterPro" id="IPR019417">
    <property type="entry name" value="DUF2415"/>
</dbReference>
<dbReference type="SMART" id="SM00320">
    <property type="entry name" value="WD40"/>
    <property type="match status" value="3"/>
</dbReference>
<feature type="domain" description="DUF2415" evidence="2">
    <location>
        <begin position="338"/>
        <end position="377"/>
    </location>
</feature>
<feature type="region of interest" description="Disordered" evidence="1">
    <location>
        <begin position="715"/>
        <end position="749"/>
    </location>
</feature>
<evidence type="ECO:0000256" key="1">
    <source>
        <dbReference type="SAM" id="MobiDB-lite"/>
    </source>
</evidence>
<dbReference type="InterPro" id="IPR001680">
    <property type="entry name" value="WD40_rpt"/>
</dbReference>
<dbReference type="OrthoDB" id="418169at2759"/>
<dbReference type="InterPro" id="IPR015943">
    <property type="entry name" value="WD40/YVTN_repeat-like_dom_sf"/>
</dbReference>
<comment type="caution">
    <text evidence="3">The sequence shown here is derived from an EMBL/GenBank/DDBJ whole genome shotgun (WGS) entry which is preliminary data.</text>
</comment>
<sequence length="749" mass="83427">MTLDTALLNRPTDSLVLSKKPRFFPFKIPNFHQQLRHYISTADPDRIYLIAKDAICLIYISSQKWERLAKIPFEPKCLAAGYGWVGVGGSDQGECAFIRIDGHDTHPHGTGPSHESEVNHILPVDLESDARIHPSWLSNEETRRPTASGRRQPSEVQLLKFGGSIVNSVTIHRLPGDGHLSHEDVVLLSNNDRTVTIYSLTRSKTLQVIHHPACMNYAIISPDSNVLAAVGDENHVYFYEMIRDRNNTVTLNDRGDKVAEWTAARLCCRELQTRTDNYDDGSCFTVAFSPSSHLCAVGSQSGIITIFDVPTIRESKDEGQDNDPVLCLFLSSRSHSEGAVRCMSFSPDPWDLLVWIEDTGRVGVADIRQAFCRRQILTLDLNESCLQPVTIEEISLHTGLAEPSSDVEGYNLLEPSRPVRLTDDIDTDQHAVPSFLDGPPLNSSNSARADSPLREPPSQHSPEGDRQIIEFLRARFTQRLEEGRDEGVSRWTFQVQSGSNLRAPSSVDGPNRSSRTVSPFRYDNDVLQDILRENYLSRTGSADRHSNPRRQSSVVLSQVLPGPSNQTSEIGNSTTEMQPIITLRLATSPSSSPSRAANAGVSSNNAEQMNVDTRSRGTLSRSSALLDTSSPPIDVAISRTRQRSQRSSSIPRRPDRPVSVVEGRHEVQRAANPERHRRQRLMANEVNSGPNYWERLNRQQLMTFDQIRSPRRIRNNVNDLPDRDLGQALRTQDPGGTAGVGWGPDGRTL</sequence>
<dbReference type="EMBL" id="NPHW01003638">
    <property type="protein sequence ID" value="OXV09221.1"/>
    <property type="molecule type" value="Genomic_DNA"/>
</dbReference>
<dbReference type="SUPFAM" id="SSF50978">
    <property type="entry name" value="WD40 repeat-like"/>
    <property type="match status" value="1"/>
</dbReference>
<protein>
    <recommendedName>
        <fullName evidence="2">DUF2415 domain-containing protein</fullName>
    </recommendedName>
</protein>
<dbReference type="InterPro" id="IPR036322">
    <property type="entry name" value="WD40_repeat_dom_sf"/>
</dbReference>
<feature type="region of interest" description="Disordered" evidence="1">
    <location>
        <begin position="586"/>
        <end position="675"/>
    </location>
</feature>
<dbReference type="Gene3D" id="2.130.10.10">
    <property type="entry name" value="YVTN repeat-like/Quinoprotein amine dehydrogenase"/>
    <property type="match status" value="1"/>
</dbReference>